<dbReference type="HOGENOM" id="CLU_078742_0_0_9"/>
<feature type="domain" description="DUF4822" evidence="2">
    <location>
        <begin position="197"/>
        <end position="319"/>
    </location>
</feature>
<evidence type="ECO:0000259" key="2">
    <source>
        <dbReference type="Pfam" id="PF16103"/>
    </source>
</evidence>
<dbReference type="RefSeq" id="WP_002364974.1">
    <property type="nucleotide sequence ID" value="NZ_GL454468.1"/>
</dbReference>
<dbReference type="Pfam" id="PF16103">
    <property type="entry name" value="DUF4822"/>
    <property type="match status" value="2"/>
</dbReference>
<dbReference type="AlphaFoldDB" id="A0A125W4J4"/>
<sequence length="321" mass="35416">MKKKVLSSITLVTLSTLLIAGYASPAFAGHAANPNSATANLGKHQNNGQTRGDKATKILSGTDWQGTRVYDAAGNDLTAENANFIGLAKYDGETGFYEFFDKNTGETRGDEGTFFVTGDGTKRILISRTQNYQAVVDLTEVSKDKFTYKRLGKDKLGNDVEVYVEHIPYHGKKLAFTNGREALTNQTGKIVTNKSGDKILGTTLWNGTKVVDKNGNDVTAANQNYISLAKFDPNTSKYEFFNLQTGETRGDFGYFQVVDNNKIRAHVSIGTNRYGAALELTELNNDRFTYTRMGKDNAGNDIQVFVEHEPYQGTYHPAFTF</sequence>
<organism evidence="3 4">
    <name type="scientific">Enterococcus faecalis TX4248</name>
    <dbReference type="NCBI Taxonomy" id="749495"/>
    <lineage>
        <taxon>Bacteria</taxon>
        <taxon>Bacillati</taxon>
        <taxon>Bacillota</taxon>
        <taxon>Bacilli</taxon>
        <taxon>Lactobacillales</taxon>
        <taxon>Enterococcaceae</taxon>
        <taxon>Enterococcus</taxon>
    </lineage>
</organism>
<dbReference type="Gene3D" id="2.40.128.540">
    <property type="entry name" value="Domain of unknown function DUF4822"/>
    <property type="match status" value="2"/>
</dbReference>
<dbReference type="InterPro" id="IPR032247">
    <property type="entry name" value="DUF4822"/>
</dbReference>
<feature type="signal peptide" evidence="1">
    <location>
        <begin position="1"/>
        <end position="28"/>
    </location>
</feature>
<keyword evidence="1" id="KW-0732">Signal</keyword>
<feature type="domain" description="DUF4822" evidence="2">
    <location>
        <begin position="57"/>
        <end position="176"/>
    </location>
</feature>
<proteinExistence type="predicted"/>
<dbReference type="EMBL" id="AEBR01000071">
    <property type="protein sequence ID" value="EFM82221.1"/>
    <property type="molecule type" value="Genomic_DNA"/>
</dbReference>
<evidence type="ECO:0000313" key="3">
    <source>
        <dbReference type="EMBL" id="EFM82221.1"/>
    </source>
</evidence>
<feature type="chain" id="PRO_5007181514" description="DUF4822 domain-containing protein" evidence="1">
    <location>
        <begin position="29"/>
        <end position="321"/>
    </location>
</feature>
<protein>
    <recommendedName>
        <fullName evidence="2">DUF4822 domain-containing protein</fullName>
    </recommendedName>
</protein>
<accession>A0A125W4J4</accession>
<gene>
    <name evidence="3" type="ORF">HMPREF9498_02155</name>
</gene>
<name>A0A125W4J4_ENTFL</name>
<dbReference type="Proteomes" id="UP000004846">
    <property type="component" value="Unassembled WGS sequence"/>
</dbReference>
<comment type="caution">
    <text evidence="3">The sequence shown here is derived from an EMBL/GenBank/DDBJ whole genome shotgun (WGS) entry which is preliminary data.</text>
</comment>
<evidence type="ECO:0000256" key="1">
    <source>
        <dbReference type="SAM" id="SignalP"/>
    </source>
</evidence>
<evidence type="ECO:0000313" key="4">
    <source>
        <dbReference type="Proteomes" id="UP000004846"/>
    </source>
</evidence>
<reference evidence="3 4" key="1">
    <citation type="submission" date="2010-07" db="EMBL/GenBank/DDBJ databases">
        <authorList>
            <person name="Sid Ahmed O."/>
        </authorList>
    </citation>
    <scope>NUCLEOTIDE SEQUENCE [LARGE SCALE GENOMIC DNA]</scope>
    <source>
        <strain evidence="3 4">TX4248</strain>
    </source>
</reference>